<gene>
    <name evidence="5" type="ORF">A2983_01045</name>
</gene>
<dbReference type="InterPro" id="IPR006061">
    <property type="entry name" value="SBP_1_CS"/>
</dbReference>
<organism evidence="5 6">
    <name type="scientific">Candidatus Magasanikbacteria bacterium RIFCSPLOWO2_01_FULL_40_15</name>
    <dbReference type="NCBI Taxonomy" id="1798686"/>
    <lineage>
        <taxon>Bacteria</taxon>
        <taxon>Candidatus Magasanikiibacteriota</taxon>
    </lineage>
</organism>
<dbReference type="EMBL" id="MFQH01000013">
    <property type="protein sequence ID" value="OGH78331.1"/>
    <property type="molecule type" value="Genomic_DNA"/>
</dbReference>
<dbReference type="InterPro" id="IPR006059">
    <property type="entry name" value="SBP"/>
</dbReference>
<protein>
    <recommendedName>
        <fullName evidence="7">ABC transporter substrate-binding protein</fullName>
    </recommendedName>
</protein>
<dbReference type="Proteomes" id="UP000177040">
    <property type="component" value="Unassembled WGS sequence"/>
</dbReference>
<dbReference type="PROSITE" id="PS01037">
    <property type="entry name" value="SBP_BACTERIAL_1"/>
    <property type="match status" value="1"/>
</dbReference>
<dbReference type="PROSITE" id="PS51257">
    <property type="entry name" value="PROKAR_LIPOPROTEIN"/>
    <property type="match status" value="1"/>
</dbReference>
<proteinExistence type="inferred from homology"/>
<evidence type="ECO:0000256" key="2">
    <source>
        <dbReference type="ARBA" id="ARBA00022448"/>
    </source>
</evidence>
<comment type="caution">
    <text evidence="5">The sequence shown here is derived from an EMBL/GenBank/DDBJ whole genome shotgun (WGS) entry which is preliminary data.</text>
</comment>
<dbReference type="SUPFAM" id="SSF53850">
    <property type="entry name" value="Periplasmic binding protein-like II"/>
    <property type="match status" value="1"/>
</dbReference>
<evidence type="ECO:0000256" key="1">
    <source>
        <dbReference type="ARBA" id="ARBA00008520"/>
    </source>
</evidence>
<dbReference type="InterPro" id="IPR050490">
    <property type="entry name" value="Bact_solute-bd_prot1"/>
</dbReference>
<reference evidence="5 6" key="1">
    <citation type="journal article" date="2016" name="Nat. Commun.">
        <title>Thousands of microbial genomes shed light on interconnected biogeochemical processes in an aquifer system.</title>
        <authorList>
            <person name="Anantharaman K."/>
            <person name="Brown C.T."/>
            <person name="Hug L.A."/>
            <person name="Sharon I."/>
            <person name="Castelle C.J."/>
            <person name="Probst A.J."/>
            <person name="Thomas B.C."/>
            <person name="Singh A."/>
            <person name="Wilkins M.J."/>
            <person name="Karaoz U."/>
            <person name="Brodie E.L."/>
            <person name="Williams K.H."/>
            <person name="Hubbard S.S."/>
            <person name="Banfield J.F."/>
        </authorList>
    </citation>
    <scope>NUCLEOTIDE SEQUENCE [LARGE SCALE GENOMIC DNA]</scope>
</reference>
<dbReference type="Pfam" id="PF01547">
    <property type="entry name" value="SBP_bac_1"/>
    <property type="match status" value="1"/>
</dbReference>
<dbReference type="PANTHER" id="PTHR43649:SF34">
    <property type="entry name" value="ABC TRANSPORTER PERIPLASMIC-BINDING PROTEIN YCJN-RELATED"/>
    <property type="match status" value="1"/>
</dbReference>
<evidence type="ECO:0000313" key="6">
    <source>
        <dbReference type="Proteomes" id="UP000177040"/>
    </source>
</evidence>
<feature type="signal peptide" evidence="4">
    <location>
        <begin position="1"/>
        <end position="16"/>
    </location>
</feature>
<accession>A0A1F6N368</accession>
<sequence length="461" mass="51295">MPVFKKIILLSVAIIAAGFGCKGLSADQQAAIRPVKLNYWTVFDDVAQLKKMATAYNTIHPHVTINIRQVRYDEFDRLFINALADDVQPDIVSMHTRWLRNYQARLAPMPPSVKMGKLVLKNSITKDTEVQFDTFNMPTADVIKRDYLAVVTEDSVIKNQIFGLPLSIDTLGIYYNKDLLDKAGIAEAPKTWDEFVEAVKRVTKLDKDGKIIQSGTSLGTGKNIDNAFDIVSALMMQNGVTMAGPSGAIGFAGGLEKAGPKHPALQALYFYTDFARPTKEVYSWNETESNAFDAFVRGKTAFYFGFAYDYGRIKTRAPDLNFETMPLLQLNPSTQANVANYWLQSVVKKSKKQNEAWDFIRYLSTADNLKKYSDAVKLPSPLRIHLKAEQNDPVLANFASQLLVAKNWYKGKDIGAAEKGFENMIATILSPADLALTPDKILERDANAVVRAAQVAAQTLQ</sequence>
<dbReference type="AlphaFoldDB" id="A0A1F6N368"/>
<dbReference type="Gene3D" id="3.40.190.10">
    <property type="entry name" value="Periplasmic binding protein-like II"/>
    <property type="match status" value="1"/>
</dbReference>
<evidence type="ECO:0008006" key="7">
    <source>
        <dbReference type="Google" id="ProtNLM"/>
    </source>
</evidence>
<dbReference type="GO" id="GO:0055085">
    <property type="term" value="P:transmembrane transport"/>
    <property type="evidence" value="ECO:0007669"/>
    <property type="project" value="InterPro"/>
</dbReference>
<keyword evidence="3 4" id="KW-0732">Signal</keyword>
<evidence type="ECO:0000313" key="5">
    <source>
        <dbReference type="EMBL" id="OGH78331.1"/>
    </source>
</evidence>
<keyword evidence="2" id="KW-0813">Transport</keyword>
<evidence type="ECO:0000256" key="3">
    <source>
        <dbReference type="ARBA" id="ARBA00022729"/>
    </source>
</evidence>
<name>A0A1F6N368_9BACT</name>
<feature type="chain" id="PRO_5009525698" description="ABC transporter substrate-binding protein" evidence="4">
    <location>
        <begin position="17"/>
        <end position="461"/>
    </location>
</feature>
<dbReference type="PANTHER" id="PTHR43649">
    <property type="entry name" value="ARABINOSE-BINDING PROTEIN-RELATED"/>
    <property type="match status" value="1"/>
</dbReference>
<evidence type="ECO:0000256" key="4">
    <source>
        <dbReference type="SAM" id="SignalP"/>
    </source>
</evidence>
<comment type="similarity">
    <text evidence="1">Belongs to the bacterial solute-binding protein 1 family.</text>
</comment>